<organism evidence="2 3">
    <name type="scientific">Solanum commersonii</name>
    <name type="common">Commerson's wild potato</name>
    <name type="synonym">Commerson's nightshade</name>
    <dbReference type="NCBI Taxonomy" id="4109"/>
    <lineage>
        <taxon>Eukaryota</taxon>
        <taxon>Viridiplantae</taxon>
        <taxon>Streptophyta</taxon>
        <taxon>Embryophyta</taxon>
        <taxon>Tracheophyta</taxon>
        <taxon>Spermatophyta</taxon>
        <taxon>Magnoliopsida</taxon>
        <taxon>eudicotyledons</taxon>
        <taxon>Gunneridae</taxon>
        <taxon>Pentapetalae</taxon>
        <taxon>asterids</taxon>
        <taxon>lamiids</taxon>
        <taxon>Solanales</taxon>
        <taxon>Solanaceae</taxon>
        <taxon>Solanoideae</taxon>
        <taxon>Solaneae</taxon>
        <taxon>Solanum</taxon>
    </lineage>
</organism>
<reference evidence="2 3" key="1">
    <citation type="submission" date="2020-09" db="EMBL/GenBank/DDBJ databases">
        <title>De no assembly of potato wild relative species, Solanum commersonii.</title>
        <authorList>
            <person name="Cho K."/>
        </authorList>
    </citation>
    <scope>NUCLEOTIDE SEQUENCE [LARGE SCALE GENOMIC DNA]</scope>
    <source>
        <strain evidence="2">LZ3.2</strain>
        <tissue evidence="2">Leaf</tissue>
    </source>
</reference>
<dbReference type="AlphaFoldDB" id="A0A9J5YYB4"/>
<sequence>MDNESYQHLFVVCPAAKKLWGIFASVVGVEGPFIQLQDIIYRPLMHDSTSVTQIELLKETQVVVLMVFVLGIGKMVSYLLHLIFWEFKIA</sequence>
<feature type="transmembrane region" description="Helical" evidence="1">
    <location>
        <begin position="62"/>
        <end position="84"/>
    </location>
</feature>
<dbReference type="EMBL" id="JACXVP010000005">
    <property type="protein sequence ID" value="KAG5605394.1"/>
    <property type="molecule type" value="Genomic_DNA"/>
</dbReference>
<proteinExistence type="predicted"/>
<comment type="caution">
    <text evidence="2">The sequence shown here is derived from an EMBL/GenBank/DDBJ whole genome shotgun (WGS) entry which is preliminary data.</text>
</comment>
<evidence type="ECO:0000313" key="3">
    <source>
        <dbReference type="Proteomes" id="UP000824120"/>
    </source>
</evidence>
<protein>
    <submittedName>
        <fullName evidence="2">Uncharacterized protein</fullName>
    </submittedName>
</protein>
<keyword evidence="1" id="KW-0472">Membrane</keyword>
<gene>
    <name evidence="2" type="ORF">H5410_026886</name>
</gene>
<evidence type="ECO:0000256" key="1">
    <source>
        <dbReference type="SAM" id="Phobius"/>
    </source>
</evidence>
<keyword evidence="1" id="KW-0812">Transmembrane</keyword>
<dbReference type="Proteomes" id="UP000824120">
    <property type="component" value="Chromosome 5"/>
</dbReference>
<name>A0A9J5YYB4_SOLCO</name>
<accession>A0A9J5YYB4</accession>
<evidence type="ECO:0000313" key="2">
    <source>
        <dbReference type="EMBL" id="KAG5605394.1"/>
    </source>
</evidence>
<keyword evidence="3" id="KW-1185">Reference proteome</keyword>
<keyword evidence="1" id="KW-1133">Transmembrane helix</keyword>